<dbReference type="InterPro" id="IPR036691">
    <property type="entry name" value="Endo/exonu/phosph_ase_sf"/>
</dbReference>
<dbReference type="CDD" id="cd01650">
    <property type="entry name" value="RT_nLTR_like"/>
    <property type="match status" value="1"/>
</dbReference>
<name>A0AAV2CF88_9ROSI</name>
<dbReference type="GO" id="GO:0003824">
    <property type="term" value="F:catalytic activity"/>
    <property type="evidence" value="ECO:0007669"/>
    <property type="project" value="InterPro"/>
</dbReference>
<dbReference type="InterPro" id="IPR026960">
    <property type="entry name" value="RVT-Znf"/>
</dbReference>
<dbReference type="Pfam" id="PF00078">
    <property type="entry name" value="RVT_1"/>
    <property type="match status" value="1"/>
</dbReference>
<dbReference type="PROSITE" id="PS50878">
    <property type="entry name" value="RT_POL"/>
    <property type="match status" value="1"/>
</dbReference>
<accession>A0AAV2CF88</accession>
<protein>
    <recommendedName>
        <fullName evidence="1">Reverse transcriptase domain-containing protein</fullName>
    </recommendedName>
</protein>
<evidence type="ECO:0000313" key="3">
    <source>
        <dbReference type="Proteomes" id="UP001497516"/>
    </source>
</evidence>
<dbReference type="PANTHER" id="PTHR33116:SF84">
    <property type="entry name" value="RNA-DIRECTED DNA POLYMERASE"/>
    <property type="match status" value="1"/>
</dbReference>
<dbReference type="EMBL" id="OZ034813">
    <property type="protein sequence ID" value="CAL1355053.1"/>
    <property type="molecule type" value="Genomic_DNA"/>
</dbReference>
<dbReference type="SUPFAM" id="SSF56672">
    <property type="entry name" value="DNA/RNA polymerases"/>
    <property type="match status" value="1"/>
</dbReference>
<dbReference type="Gene3D" id="3.60.10.10">
    <property type="entry name" value="Endonuclease/exonuclease/phosphatase"/>
    <property type="match status" value="1"/>
</dbReference>
<organism evidence="2 3">
    <name type="scientific">Linum trigynum</name>
    <dbReference type="NCBI Taxonomy" id="586398"/>
    <lineage>
        <taxon>Eukaryota</taxon>
        <taxon>Viridiplantae</taxon>
        <taxon>Streptophyta</taxon>
        <taxon>Embryophyta</taxon>
        <taxon>Tracheophyta</taxon>
        <taxon>Spermatophyta</taxon>
        <taxon>Magnoliopsida</taxon>
        <taxon>eudicotyledons</taxon>
        <taxon>Gunneridae</taxon>
        <taxon>Pentapetalae</taxon>
        <taxon>rosids</taxon>
        <taxon>fabids</taxon>
        <taxon>Malpighiales</taxon>
        <taxon>Linaceae</taxon>
        <taxon>Linum</taxon>
    </lineage>
</organism>
<dbReference type="InterPro" id="IPR043502">
    <property type="entry name" value="DNA/RNA_pol_sf"/>
</dbReference>
<dbReference type="Pfam" id="PF03372">
    <property type="entry name" value="Exo_endo_phos"/>
    <property type="match status" value="1"/>
</dbReference>
<keyword evidence="3" id="KW-1185">Reference proteome</keyword>
<proteinExistence type="predicted"/>
<dbReference type="InterPro" id="IPR000477">
    <property type="entry name" value="RT_dom"/>
</dbReference>
<dbReference type="SUPFAM" id="SSF56219">
    <property type="entry name" value="DNase I-like"/>
    <property type="match status" value="1"/>
</dbReference>
<evidence type="ECO:0000313" key="2">
    <source>
        <dbReference type="EMBL" id="CAL1355053.1"/>
    </source>
</evidence>
<evidence type="ECO:0000259" key="1">
    <source>
        <dbReference type="PROSITE" id="PS50878"/>
    </source>
</evidence>
<dbReference type="Pfam" id="PF13966">
    <property type="entry name" value="zf-RVT"/>
    <property type="match status" value="1"/>
</dbReference>
<sequence length="1011" mass="114387">MVGSGVPFFFSVIYASNEEADRRYLYSDLVKYQVDSLPWAVLGDFNAIGDPSEASNHPQVSSSMTEFKKWQYDCEVEEHKASGPWFTWINKQQGNPIARRLDRVFINTKWLTELPLSTVDLLDPSVSDHCPILLDSDCSVKSLPKMFMELVKQAWSSPVAGSPLVRVCQKLKILKGLLKKLNIEVFSDLSARVKLKAAELLLAQAEALSHPSPVTFEAENRLSKEAKELREAEESFYRQKSREVWLKEGDSNTTYFFRSVKIRQKRNMIRSLIDEAGLRVTDLEGMTKIAEDFYIKLLGEEDKEVVAPKVDQIGSLLLKKLIPAQGVDLCKPVTAEEVRATMFGFNGDKAPGPDGYPACFFQAAWSIVGAEVTSAILYCFQVSNIPVSVNLTLLALIPKVHSPEEMKFFRPIACCNIFYKCIAKILATRLSAVMPCVISESQTAFVKGRIIGENILLAHELVHKYGRKNISSRSLVKVDLMKAFDSVNWAFLFRVLEAMGFPNKFLDWLRMCVTTPKFSIGFNGGSVGFFPAKKGLRQGDPLSPYLFAVAMEVFSCLMHKAVTQNAMPFHPMCKRLQITHLMFADDLLLFSDGSNFGIQCIQKVLDEFRYMSGLKSNPSKCELYCGGIDDQWQELMSQHSRYKLGSLPVRYLGLPLLPGKLSIKACKPLIDKVMIRISNWKSKTLSYAGKLQLVMSVLYILAHFWMSIFILPKAIIKAIEKMCSDFLWGVGEGARRKAVVAWSRITYPKHEGGLGLKDMYTWNLACVVRHIWAVLLRQGSLWVAWLWEYRIKGGNFWTLTSKAGSWLWQKVLKIRDKLRGWLSVADDGVYWKGALMKKLCIRKIWEELRPKKGNVAWGKLVWKGTSIPKNQFLVWLVIYDCITNGEKVQRWGGSGDFGCAFCSCSLETRSHLFAACSMFKQLFAALFCNFADRVPGDQWDGELQWALNAFKGSTVLAQTGKLIWHALIASIWRERCLIKFAGKKTDFHALVQRVQGDIRVVGDPVVVCLFF</sequence>
<dbReference type="InterPro" id="IPR005135">
    <property type="entry name" value="Endo/exonuclease/phosphatase"/>
</dbReference>
<feature type="domain" description="Reverse transcriptase" evidence="1">
    <location>
        <begin position="378"/>
        <end position="656"/>
    </location>
</feature>
<dbReference type="PANTHER" id="PTHR33116">
    <property type="entry name" value="REVERSE TRANSCRIPTASE ZINC-BINDING DOMAIN-CONTAINING PROTEIN-RELATED-RELATED"/>
    <property type="match status" value="1"/>
</dbReference>
<reference evidence="2 3" key="1">
    <citation type="submission" date="2024-04" db="EMBL/GenBank/DDBJ databases">
        <authorList>
            <person name="Fracassetti M."/>
        </authorList>
    </citation>
    <scope>NUCLEOTIDE SEQUENCE [LARGE SCALE GENOMIC DNA]</scope>
</reference>
<dbReference type="Proteomes" id="UP001497516">
    <property type="component" value="Chromosome 1"/>
</dbReference>
<dbReference type="AlphaFoldDB" id="A0AAV2CF88"/>
<gene>
    <name evidence="2" type="ORF">LTRI10_LOCUS2832</name>
</gene>